<accession>A0A939NLD9</accession>
<organism evidence="1">
    <name type="scientific">Serratia marcescens</name>
    <dbReference type="NCBI Taxonomy" id="615"/>
    <lineage>
        <taxon>Bacteria</taxon>
        <taxon>Pseudomonadati</taxon>
        <taxon>Pseudomonadota</taxon>
        <taxon>Gammaproteobacteria</taxon>
        <taxon>Enterobacterales</taxon>
        <taxon>Yersiniaceae</taxon>
        <taxon>Serratia</taxon>
    </lineage>
</organism>
<dbReference type="AlphaFoldDB" id="A0A939NLD9"/>
<protein>
    <submittedName>
        <fullName evidence="1">Uncharacterized protein</fullName>
    </submittedName>
</protein>
<gene>
    <name evidence="1" type="ORF">J4732_16160</name>
</gene>
<reference evidence="1" key="1">
    <citation type="submission" date="2021-03" db="EMBL/GenBank/DDBJ databases">
        <title>Molecular epidemiology and mechanisms of colistin and carbapenem resistance in Enterobacteriaceae from clinical isolates, the environment and porcine samples in Pretoria, South Africa.</title>
        <authorList>
            <person name="Bogoshi D."/>
            <person name="Mbelle N.M."/>
            <person name="Naidoo V."/>
            <person name="Osei Sekyere J."/>
        </authorList>
    </citation>
    <scope>NUCLEOTIDE SEQUENCE</scope>
    <source>
        <strain evidence="1">C080</strain>
    </source>
</reference>
<name>A0A939NLD9_SERMA</name>
<comment type="caution">
    <text evidence="1">The sequence shown here is derived from an EMBL/GenBank/DDBJ whole genome shotgun (WGS) entry which is preliminary data.</text>
</comment>
<dbReference type="EMBL" id="JAGETR010000107">
    <property type="protein sequence ID" value="MBO2007118.1"/>
    <property type="molecule type" value="Genomic_DNA"/>
</dbReference>
<evidence type="ECO:0000313" key="1">
    <source>
        <dbReference type="EMBL" id="MBO2007118.1"/>
    </source>
</evidence>
<proteinExistence type="predicted"/>
<sequence length="45" mass="4656">MPTGPVRFPLGGYAAAHNGNVFFLGGRFGVGGKPASLACPTPRRR</sequence>